<protein>
    <recommendedName>
        <fullName evidence="10">Dual-specificity RNA pseudouridine synthase RluA</fullName>
        <ecNumber evidence="8">5.4.99.28</ecNumber>
        <ecNumber evidence="9">5.4.99.29</ecNumber>
    </recommendedName>
    <alternativeName>
        <fullName evidence="11">23S rRNA pseudouridine(746) synthase</fullName>
    </alternativeName>
    <alternativeName>
        <fullName evidence="14">Ribosomal large subunit pseudouridine synthase A</fullName>
    </alternativeName>
    <alternativeName>
        <fullName evidence="13">rRNA pseudouridylate synthase A</fullName>
    </alternativeName>
    <alternativeName>
        <fullName evidence="15">rRNA-uridine isomerase A</fullName>
    </alternativeName>
    <alternativeName>
        <fullName evidence="12">tRNA pseudouridine(32) synthase</fullName>
    </alternativeName>
</protein>
<dbReference type="GO" id="GO:0160142">
    <property type="term" value="F:23S rRNA pseudouridine(746) synthase activity"/>
    <property type="evidence" value="ECO:0007669"/>
    <property type="project" value="UniProtKB-EC"/>
</dbReference>
<keyword evidence="3" id="KW-0819">tRNA processing</keyword>
<evidence type="ECO:0000256" key="7">
    <source>
        <dbReference type="ARBA" id="ARBA00037305"/>
    </source>
</evidence>
<feature type="domain" description="Pseudouridine synthase RsuA/RluA-like" evidence="16">
    <location>
        <begin position="38"/>
        <end position="195"/>
    </location>
</feature>
<evidence type="ECO:0000256" key="15">
    <source>
        <dbReference type="ARBA" id="ARBA00043143"/>
    </source>
</evidence>
<keyword evidence="18" id="KW-1185">Reference proteome</keyword>
<keyword evidence="2" id="KW-0698">rRNA processing</keyword>
<organism evidence="17 18">
    <name type="scientific">Malikia spinosa</name>
    <dbReference type="NCBI Taxonomy" id="86180"/>
    <lineage>
        <taxon>Bacteria</taxon>
        <taxon>Pseudomonadati</taxon>
        <taxon>Pseudomonadota</taxon>
        <taxon>Betaproteobacteria</taxon>
        <taxon>Burkholderiales</taxon>
        <taxon>Comamonadaceae</taxon>
        <taxon>Malikia</taxon>
    </lineage>
</organism>
<dbReference type="InterPro" id="IPR006224">
    <property type="entry name" value="PsdUridine_synth_RluA-like_CS"/>
</dbReference>
<dbReference type="Pfam" id="PF00849">
    <property type="entry name" value="PseudoU_synth_2"/>
    <property type="match status" value="1"/>
</dbReference>
<evidence type="ECO:0000256" key="3">
    <source>
        <dbReference type="ARBA" id="ARBA00022694"/>
    </source>
</evidence>
<dbReference type="Proteomes" id="UP000238326">
    <property type="component" value="Unassembled WGS sequence"/>
</dbReference>
<dbReference type="OrthoDB" id="9785808at2"/>
<dbReference type="SUPFAM" id="SSF55120">
    <property type="entry name" value="Pseudouridine synthase"/>
    <property type="match status" value="1"/>
</dbReference>
<evidence type="ECO:0000256" key="11">
    <source>
        <dbReference type="ARBA" id="ARBA00041266"/>
    </source>
</evidence>
<evidence type="ECO:0000259" key="16">
    <source>
        <dbReference type="Pfam" id="PF00849"/>
    </source>
</evidence>
<sequence length="244" mass="26058">MPSAAPAAGTVPIAPQPRPLRPIAVPAGLSVLHADSELLVLDKPAGLLSVPGRGPENADCLSARAQALFPDALIVHRLDMGTSGLIVMARGAPAQSTLSSAFAKRWVHKRYQAMVAGRPDEAQADAQGWSDIELPLITDWPNRPKSKICLETGKPSHTRWRLLSAGEGTDGRVVSRLELEPITGRSHQLRLHLQAIGHPILGDELYADDATLDAAPRLLLHACAIELPHPVTGERLGFESPAPF</sequence>
<dbReference type="EMBL" id="PVLR01000036">
    <property type="protein sequence ID" value="PRD68259.1"/>
    <property type="molecule type" value="Genomic_DNA"/>
</dbReference>
<evidence type="ECO:0000256" key="2">
    <source>
        <dbReference type="ARBA" id="ARBA00022552"/>
    </source>
</evidence>
<dbReference type="InterPro" id="IPR006145">
    <property type="entry name" value="PsdUridine_synth_RsuA/RluA"/>
</dbReference>
<evidence type="ECO:0000256" key="4">
    <source>
        <dbReference type="ARBA" id="ARBA00023235"/>
    </source>
</evidence>
<proteinExistence type="inferred from homology"/>
<dbReference type="GO" id="GO:0160151">
    <property type="term" value="F:tRNA pseudouridine(32) synthase activity"/>
    <property type="evidence" value="ECO:0007669"/>
    <property type="project" value="UniProtKB-EC"/>
</dbReference>
<dbReference type="GO" id="GO:0008033">
    <property type="term" value="P:tRNA processing"/>
    <property type="evidence" value="ECO:0007669"/>
    <property type="project" value="UniProtKB-KW"/>
</dbReference>
<evidence type="ECO:0000256" key="6">
    <source>
        <dbReference type="ARBA" id="ARBA00036916"/>
    </source>
</evidence>
<evidence type="ECO:0000256" key="13">
    <source>
        <dbReference type="ARBA" id="ARBA00042844"/>
    </source>
</evidence>
<dbReference type="PROSITE" id="PS01129">
    <property type="entry name" value="PSI_RLU"/>
    <property type="match status" value="1"/>
</dbReference>
<dbReference type="AlphaFoldDB" id="A0A2S9KCS0"/>
<evidence type="ECO:0000256" key="14">
    <source>
        <dbReference type="ARBA" id="ARBA00042883"/>
    </source>
</evidence>
<accession>A0A2S9KCS0</accession>
<comment type="catalytic activity">
    <reaction evidence="6">
        <text>uridine(746) in 23S rRNA = pseudouridine(746) in 23S rRNA</text>
        <dbReference type="Rhea" id="RHEA:42548"/>
        <dbReference type="Rhea" id="RHEA-COMP:10109"/>
        <dbReference type="Rhea" id="RHEA-COMP:10110"/>
        <dbReference type="ChEBI" id="CHEBI:65314"/>
        <dbReference type="ChEBI" id="CHEBI:65315"/>
        <dbReference type="EC" id="5.4.99.29"/>
    </reaction>
</comment>
<dbReference type="InterPro" id="IPR050188">
    <property type="entry name" value="RluA_PseudoU_synthase"/>
</dbReference>
<comment type="caution">
    <text evidence="17">The sequence shown here is derived from an EMBL/GenBank/DDBJ whole genome shotgun (WGS) entry which is preliminary data.</text>
</comment>
<name>A0A2S9KCS0_9BURK</name>
<reference evidence="17 18" key="1">
    <citation type="submission" date="2018-03" db="EMBL/GenBank/DDBJ databases">
        <title>Comparative genomics illustrates the genes involved in a hyperalkaliphilic mechanisms of Serpentinomonas isolated from highly-alkaline calcium-rich serpentinized springs.</title>
        <authorList>
            <person name="Suzuki S."/>
            <person name="Ishii S."/>
            <person name="Walworth N."/>
            <person name="Bird L."/>
            <person name="Kuenen J.G."/>
            <person name="Nealson K.H."/>
        </authorList>
    </citation>
    <scope>NUCLEOTIDE SEQUENCE [LARGE SCALE GENOMIC DNA]</scope>
    <source>
        <strain evidence="17 18">83</strain>
    </source>
</reference>
<evidence type="ECO:0000256" key="5">
    <source>
        <dbReference type="ARBA" id="ARBA00036184"/>
    </source>
</evidence>
<evidence type="ECO:0000256" key="12">
    <source>
        <dbReference type="ARBA" id="ARBA00042372"/>
    </source>
</evidence>
<evidence type="ECO:0000313" key="17">
    <source>
        <dbReference type="EMBL" id="PRD68259.1"/>
    </source>
</evidence>
<dbReference type="PANTHER" id="PTHR21600">
    <property type="entry name" value="MITOCHONDRIAL RNA PSEUDOURIDINE SYNTHASE"/>
    <property type="match status" value="1"/>
</dbReference>
<dbReference type="Gene3D" id="3.30.2350.10">
    <property type="entry name" value="Pseudouridine synthase"/>
    <property type="match status" value="1"/>
</dbReference>
<evidence type="ECO:0000256" key="1">
    <source>
        <dbReference type="ARBA" id="ARBA00010876"/>
    </source>
</evidence>
<dbReference type="EC" id="5.4.99.29" evidence="9"/>
<dbReference type="PANTHER" id="PTHR21600:SF91">
    <property type="entry name" value="DUAL-SPECIFICITY RNA PSEUDOURIDINE SYNTHASE RLUA"/>
    <property type="match status" value="1"/>
</dbReference>
<comment type="function">
    <text evidence="7">Dual specificity enzyme that catalyzes the synthesis of pseudouridine from uracil-746 in 23S ribosomal RNA and from uracil-32 in the anticodon stem and loop of transfer RNAs.</text>
</comment>
<evidence type="ECO:0000313" key="18">
    <source>
        <dbReference type="Proteomes" id="UP000238326"/>
    </source>
</evidence>
<dbReference type="InterPro" id="IPR020103">
    <property type="entry name" value="PsdUridine_synth_cat_dom_sf"/>
</dbReference>
<gene>
    <name evidence="17" type="ORF">C6P61_12100</name>
</gene>
<comment type="similarity">
    <text evidence="1">Belongs to the pseudouridine synthase RluA family.</text>
</comment>
<comment type="catalytic activity">
    <reaction evidence="5">
        <text>uridine(32) in tRNA = pseudouridine(32) in tRNA</text>
        <dbReference type="Rhea" id="RHEA:42544"/>
        <dbReference type="Rhea" id="RHEA-COMP:10107"/>
        <dbReference type="Rhea" id="RHEA-COMP:10108"/>
        <dbReference type="ChEBI" id="CHEBI:65314"/>
        <dbReference type="ChEBI" id="CHEBI:65315"/>
        <dbReference type="EC" id="5.4.99.28"/>
    </reaction>
</comment>
<evidence type="ECO:0000256" key="8">
    <source>
        <dbReference type="ARBA" id="ARBA00038944"/>
    </source>
</evidence>
<keyword evidence="4" id="KW-0413">Isomerase</keyword>
<dbReference type="GO" id="GO:0000455">
    <property type="term" value="P:enzyme-directed rRNA pseudouridine synthesis"/>
    <property type="evidence" value="ECO:0007669"/>
    <property type="project" value="TreeGrafter"/>
</dbReference>
<evidence type="ECO:0000256" key="9">
    <source>
        <dbReference type="ARBA" id="ARBA00038945"/>
    </source>
</evidence>
<dbReference type="CDD" id="cd02869">
    <property type="entry name" value="PseudoU_synth_RluA_like"/>
    <property type="match status" value="1"/>
</dbReference>
<dbReference type="GO" id="GO:0003723">
    <property type="term" value="F:RNA binding"/>
    <property type="evidence" value="ECO:0007669"/>
    <property type="project" value="InterPro"/>
</dbReference>
<evidence type="ECO:0000256" key="10">
    <source>
        <dbReference type="ARBA" id="ARBA00039988"/>
    </source>
</evidence>
<dbReference type="EC" id="5.4.99.28" evidence="8"/>